<name>A0A4P9ZCR5_9ASCO</name>
<feature type="domain" description="SP-RING-type" evidence="6">
    <location>
        <begin position="106"/>
        <end position="190"/>
    </location>
</feature>
<dbReference type="GO" id="GO:0016925">
    <property type="term" value="P:protein sumoylation"/>
    <property type="evidence" value="ECO:0007669"/>
    <property type="project" value="TreeGrafter"/>
</dbReference>
<dbReference type="Proteomes" id="UP000268321">
    <property type="component" value="Unassembled WGS sequence"/>
</dbReference>
<dbReference type="EMBL" id="ML004455">
    <property type="protein sequence ID" value="RKP30613.1"/>
    <property type="molecule type" value="Genomic_DNA"/>
</dbReference>
<reference evidence="8" key="1">
    <citation type="journal article" date="2018" name="Nat. Microbiol.">
        <title>Leveraging single-cell genomics to expand the fungal tree of life.</title>
        <authorList>
            <person name="Ahrendt S.R."/>
            <person name="Quandt C.A."/>
            <person name="Ciobanu D."/>
            <person name="Clum A."/>
            <person name="Salamov A."/>
            <person name="Andreopoulos B."/>
            <person name="Cheng J.F."/>
            <person name="Woyke T."/>
            <person name="Pelin A."/>
            <person name="Henrissat B."/>
            <person name="Reynolds N.K."/>
            <person name="Benny G.L."/>
            <person name="Smith M.E."/>
            <person name="James T.Y."/>
            <person name="Grigoriev I.V."/>
        </authorList>
    </citation>
    <scope>NUCLEOTIDE SEQUENCE [LARGE SCALE GENOMIC DNA]</scope>
    <source>
        <strain evidence="8">Baker2002</strain>
    </source>
</reference>
<protein>
    <recommendedName>
        <fullName evidence="6">SP-RING-type domain-containing protein</fullName>
    </recommendedName>
</protein>
<dbReference type="PROSITE" id="PS51044">
    <property type="entry name" value="ZF_SP_RING"/>
    <property type="match status" value="1"/>
</dbReference>
<evidence type="ECO:0000313" key="7">
    <source>
        <dbReference type="EMBL" id="RKP30613.1"/>
    </source>
</evidence>
<dbReference type="GO" id="GO:0008270">
    <property type="term" value="F:zinc ion binding"/>
    <property type="evidence" value="ECO:0007669"/>
    <property type="project" value="UniProtKB-KW"/>
</dbReference>
<keyword evidence="2 4" id="KW-0863">Zinc-finger</keyword>
<evidence type="ECO:0000256" key="3">
    <source>
        <dbReference type="ARBA" id="ARBA00022833"/>
    </source>
</evidence>
<dbReference type="PANTHER" id="PTHR10782:SF4">
    <property type="entry name" value="TONALLI, ISOFORM E"/>
    <property type="match status" value="1"/>
</dbReference>
<keyword evidence="1" id="KW-0479">Metal-binding</keyword>
<feature type="non-terminal residue" evidence="7">
    <location>
        <position position="1"/>
    </location>
</feature>
<evidence type="ECO:0000313" key="8">
    <source>
        <dbReference type="Proteomes" id="UP000268321"/>
    </source>
</evidence>
<keyword evidence="8" id="KW-1185">Reference proteome</keyword>
<dbReference type="InterPro" id="IPR004181">
    <property type="entry name" value="Znf_MIZ"/>
</dbReference>
<gene>
    <name evidence="7" type="ORF">METBISCDRAFT_3765</name>
</gene>
<sequence>RIDEDSGSDLEIIEVLPIEVDDDLSCLDEKIKQVLTSNTTIPTQKSACYLEAPNKAPNMVAIHKLLPNLCRQVVPRSPPPPGFRNIPPNLVNAIQRELNFFFDTTTDDDVEVVGKMVFSLKDPITRTKIKLPIKSTVCRHFECFDFNNFCLFHELPPGTQNGLRSNLYMQSKESRETEGKFYRQQALIAEGKLLIKSPGLVFPQFSEYGQMFFTDLYHRTSPLYKCPLCDERFGLKQLYISDVFNFFVKTTPAHVTKIELVEHDRYKIIEEEKSDKYEQLFNVVDLDNDEETDSAGQENGNTNHREQTGNVADRSISEDFNDGLDDVLVGLTREDGTWLHPVTLD</sequence>
<dbReference type="OrthoDB" id="27975at2759"/>
<dbReference type="PANTHER" id="PTHR10782">
    <property type="entry name" value="ZINC FINGER MIZ DOMAIN-CONTAINING PROTEIN"/>
    <property type="match status" value="1"/>
</dbReference>
<dbReference type="GO" id="GO:0000785">
    <property type="term" value="C:chromatin"/>
    <property type="evidence" value="ECO:0007669"/>
    <property type="project" value="TreeGrafter"/>
</dbReference>
<organism evidence="7 8">
    <name type="scientific">Metschnikowia bicuspidata</name>
    <dbReference type="NCBI Taxonomy" id="27322"/>
    <lineage>
        <taxon>Eukaryota</taxon>
        <taxon>Fungi</taxon>
        <taxon>Dikarya</taxon>
        <taxon>Ascomycota</taxon>
        <taxon>Saccharomycotina</taxon>
        <taxon>Pichiomycetes</taxon>
        <taxon>Metschnikowiaceae</taxon>
        <taxon>Metschnikowia</taxon>
    </lineage>
</organism>
<evidence type="ECO:0000256" key="1">
    <source>
        <dbReference type="ARBA" id="ARBA00022723"/>
    </source>
</evidence>
<evidence type="ECO:0000256" key="4">
    <source>
        <dbReference type="PROSITE-ProRule" id="PRU00452"/>
    </source>
</evidence>
<evidence type="ECO:0000256" key="2">
    <source>
        <dbReference type="ARBA" id="ARBA00022771"/>
    </source>
</evidence>
<dbReference type="AlphaFoldDB" id="A0A4P9ZCR5"/>
<proteinExistence type="predicted"/>
<feature type="non-terminal residue" evidence="7">
    <location>
        <position position="345"/>
    </location>
</feature>
<dbReference type="InterPro" id="IPR013083">
    <property type="entry name" value="Znf_RING/FYVE/PHD"/>
</dbReference>
<dbReference type="GO" id="GO:0061665">
    <property type="term" value="F:SUMO ligase activity"/>
    <property type="evidence" value="ECO:0007669"/>
    <property type="project" value="TreeGrafter"/>
</dbReference>
<evidence type="ECO:0000256" key="5">
    <source>
        <dbReference type="SAM" id="MobiDB-lite"/>
    </source>
</evidence>
<feature type="region of interest" description="Disordered" evidence="5">
    <location>
        <begin position="288"/>
        <end position="317"/>
    </location>
</feature>
<keyword evidence="3" id="KW-0862">Zinc</keyword>
<accession>A0A4P9ZCR5</accession>
<evidence type="ECO:0000259" key="6">
    <source>
        <dbReference type="PROSITE" id="PS51044"/>
    </source>
</evidence>
<dbReference type="Gene3D" id="3.30.40.10">
    <property type="entry name" value="Zinc/RING finger domain, C3HC4 (zinc finger)"/>
    <property type="match status" value="1"/>
</dbReference>